<keyword evidence="1 4" id="KW-0963">Cytoplasm</keyword>
<comment type="function">
    <text evidence="4">Catalyzes the complicated ring closure reaction between the two acyclic compounds 1-deoxy-D-xylulose-5-phosphate (DXP) and 3-amino-2-oxopropyl phosphate (1-amino-acetone-3-phosphate or AAP) to form pyridoxine 5'-phosphate (PNP) and inorganic phosphate.</text>
</comment>
<feature type="binding site" evidence="4">
    <location>
        <position position="7"/>
    </location>
    <ligand>
        <name>3-amino-2-oxopropyl phosphate</name>
        <dbReference type="ChEBI" id="CHEBI:57279"/>
    </ligand>
</feature>
<dbReference type="EC" id="2.6.99.2" evidence="4"/>
<dbReference type="Pfam" id="PF03740">
    <property type="entry name" value="PdxJ"/>
    <property type="match status" value="1"/>
</dbReference>
<evidence type="ECO:0000256" key="3">
    <source>
        <dbReference type="ARBA" id="ARBA00023096"/>
    </source>
</evidence>
<reference evidence="6" key="1">
    <citation type="journal article" date="2019" name="Int. J. Syst. Evol. Microbiol.">
        <title>The Global Catalogue of Microorganisms (GCM) 10K type strain sequencing project: providing services to taxonomists for standard genome sequencing and annotation.</title>
        <authorList>
            <consortium name="The Broad Institute Genomics Platform"/>
            <consortium name="The Broad Institute Genome Sequencing Center for Infectious Disease"/>
            <person name="Wu L."/>
            <person name="Ma J."/>
        </authorList>
    </citation>
    <scope>NUCLEOTIDE SEQUENCE [LARGE SCALE GENOMIC DNA]</scope>
    <source>
        <strain evidence="6">CGMCC 1.19062</strain>
    </source>
</reference>
<dbReference type="InterPro" id="IPR004569">
    <property type="entry name" value="PyrdxlP_synth_PdxJ"/>
</dbReference>
<comment type="subcellular location">
    <subcellularLocation>
        <location evidence="4">Cytoplasm</location>
    </subcellularLocation>
</comment>
<organism evidence="5 6">
    <name type="scientific">Lacibacterium aquatile</name>
    <dbReference type="NCBI Taxonomy" id="1168082"/>
    <lineage>
        <taxon>Bacteria</taxon>
        <taxon>Pseudomonadati</taxon>
        <taxon>Pseudomonadota</taxon>
        <taxon>Alphaproteobacteria</taxon>
        <taxon>Rhodospirillales</taxon>
        <taxon>Rhodospirillaceae</taxon>
    </lineage>
</organism>
<dbReference type="PANTHER" id="PTHR30456:SF0">
    <property type="entry name" value="PYRIDOXINE 5'-PHOSPHATE SYNTHASE"/>
    <property type="match status" value="1"/>
</dbReference>
<comment type="caution">
    <text evidence="4">Lacks conserved residue(s) required for the propagation of feature annotation.</text>
</comment>
<dbReference type="EMBL" id="JBHUIP010000014">
    <property type="protein sequence ID" value="MFD2264845.1"/>
    <property type="molecule type" value="Genomic_DNA"/>
</dbReference>
<evidence type="ECO:0000256" key="4">
    <source>
        <dbReference type="HAMAP-Rule" id="MF_00279"/>
    </source>
</evidence>
<gene>
    <name evidence="4" type="primary">pdxJ</name>
    <name evidence="5" type="ORF">ACFSM5_18205</name>
</gene>
<feature type="active site" description="Proton acceptor" evidence="4">
    <location>
        <position position="75"/>
    </location>
</feature>
<feature type="binding site" evidence="4">
    <location>
        <position position="105"/>
    </location>
    <ligand>
        <name>1-deoxy-D-xylulose 5-phosphate</name>
        <dbReference type="ChEBI" id="CHEBI:57792"/>
    </ligand>
</feature>
<dbReference type="InterPro" id="IPR036130">
    <property type="entry name" value="Pyridoxine-5'_phos_synth"/>
</dbReference>
<dbReference type="RefSeq" id="WP_379877980.1">
    <property type="nucleotide sequence ID" value="NZ_JBHUIP010000014.1"/>
</dbReference>
<comment type="similarity">
    <text evidence="4">Belongs to the PNP synthase family.</text>
</comment>
<dbReference type="NCBIfam" id="NF003626">
    <property type="entry name" value="PRK05265.1-4"/>
    <property type="match status" value="1"/>
</dbReference>
<feature type="binding site" evidence="4">
    <location>
        <position position="18"/>
    </location>
    <ligand>
        <name>3-amino-2-oxopropyl phosphate</name>
        <dbReference type="ChEBI" id="CHEBI:57279"/>
    </ligand>
</feature>
<dbReference type="GO" id="GO:0033856">
    <property type="term" value="F:pyridoxine 5'-phosphate synthase activity"/>
    <property type="evidence" value="ECO:0007669"/>
    <property type="project" value="UniProtKB-EC"/>
</dbReference>
<name>A0ABW5DVG3_9PROT</name>
<dbReference type="Gene3D" id="3.20.20.70">
    <property type="entry name" value="Aldolase class I"/>
    <property type="match status" value="1"/>
</dbReference>
<dbReference type="SUPFAM" id="SSF63892">
    <property type="entry name" value="Pyridoxine 5'-phosphate synthase"/>
    <property type="match status" value="1"/>
</dbReference>
<feature type="site" description="Transition state stabilizer" evidence="4">
    <location>
        <position position="156"/>
    </location>
</feature>
<keyword evidence="3 4" id="KW-0664">Pyridoxine biosynthesis</keyword>
<comment type="caution">
    <text evidence="5">The sequence shown here is derived from an EMBL/GenBank/DDBJ whole genome shotgun (WGS) entry which is preliminary data.</text>
</comment>
<comment type="catalytic activity">
    <reaction evidence="4">
        <text>3-amino-2-oxopropyl phosphate + 1-deoxy-D-xylulose 5-phosphate = pyridoxine 5'-phosphate + phosphate + 2 H2O + H(+)</text>
        <dbReference type="Rhea" id="RHEA:15265"/>
        <dbReference type="ChEBI" id="CHEBI:15377"/>
        <dbReference type="ChEBI" id="CHEBI:15378"/>
        <dbReference type="ChEBI" id="CHEBI:43474"/>
        <dbReference type="ChEBI" id="CHEBI:57279"/>
        <dbReference type="ChEBI" id="CHEBI:57792"/>
        <dbReference type="ChEBI" id="CHEBI:58589"/>
        <dbReference type="EC" id="2.6.99.2"/>
    </reaction>
</comment>
<protein>
    <recommendedName>
        <fullName evidence="4">Pyridoxine 5'-phosphate synthase</fullName>
        <shortName evidence="4">PNP synthase</shortName>
        <ecNumber evidence="4">2.6.99.2</ecNumber>
    </recommendedName>
</protein>
<comment type="pathway">
    <text evidence="4">Cofactor biosynthesis; pyridoxine 5'-phosphate biosynthesis; pyridoxine 5'-phosphate from D-erythrose 4-phosphate: step 5/5.</text>
</comment>
<comment type="subunit">
    <text evidence="4">Homooctamer; tetramer of dimers.</text>
</comment>
<feature type="binding site" evidence="4">
    <location>
        <position position="45"/>
    </location>
    <ligand>
        <name>1-deoxy-D-xylulose 5-phosphate</name>
        <dbReference type="ChEBI" id="CHEBI:57792"/>
    </ligand>
</feature>
<feature type="active site" description="Proton acceptor" evidence="4">
    <location>
        <position position="43"/>
    </location>
</feature>
<dbReference type="PANTHER" id="PTHR30456">
    <property type="entry name" value="PYRIDOXINE 5'-PHOSPHATE SYNTHASE"/>
    <property type="match status" value="1"/>
</dbReference>
<evidence type="ECO:0000256" key="2">
    <source>
        <dbReference type="ARBA" id="ARBA00022679"/>
    </source>
</evidence>
<keyword evidence="6" id="KW-1185">Reference proteome</keyword>
<evidence type="ECO:0000313" key="6">
    <source>
        <dbReference type="Proteomes" id="UP001597295"/>
    </source>
</evidence>
<proteinExistence type="inferred from homology"/>
<evidence type="ECO:0000313" key="5">
    <source>
        <dbReference type="EMBL" id="MFD2264845.1"/>
    </source>
</evidence>
<feature type="binding site" evidence="4">
    <location>
        <begin position="218"/>
        <end position="219"/>
    </location>
    <ligand>
        <name>3-amino-2-oxopropyl phosphate</name>
        <dbReference type="ChEBI" id="CHEBI:57279"/>
    </ligand>
</feature>
<dbReference type="Proteomes" id="UP001597295">
    <property type="component" value="Unassembled WGS sequence"/>
</dbReference>
<sequence length="246" mass="26541">MTRLSVNLNKVCLLRNSRGSGLPDPLAAARTCIAAGAQGLTLHPRSDARHATLDDVIAFARLPEVEDGRIELNVEGDLRPELIRLVREVGAQQFTAVPVMPGEVTSTRGWRAYDDHAALKDACDALKGSRARVSVFCDADRRSVEFTARAGAAAVEFYTGDYAKAYGTPEMERLLDELDQAARYARTLGLAVHGGHDLDTVNLPALIRRLKPEEVSIGHAILSDALDVGLGETVKRYLGAIKDGLA</sequence>
<dbReference type="HAMAP" id="MF_00279">
    <property type="entry name" value="PdxJ"/>
    <property type="match status" value="1"/>
</dbReference>
<feature type="active site" description="Proton donor" evidence="4">
    <location>
        <position position="196"/>
    </location>
</feature>
<accession>A0ABW5DVG3</accession>
<feature type="binding site" evidence="4">
    <location>
        <position position="197"/>
    </location>
    <ligand>
        <name>3-amino-2-oxopropyl phosphate</name>
        <dbReference type="ChEBI" id="CHEBI:57279"/>
    </ligand>
</feature>
<keyword evidence="2 4" id="KW-0808">Transferase</keyword>
<feature type="binding site" evidence="4">
    <location>
        <position position="50"/>
    </location>
    <ligand>
        <name>1-deoxy-D-xylulose 5-phosphate</name>
        <dbReference type="ChEBI" id="CHEBI:57792"/>
    </ligand>
</feature>
<evidence type="ECO:0000256" key="1">
    <source>
        <dbReference type="ARBA" id="ARBA00022490"/>
    </source>
</evidence>
<dbReference type="InterPro" id="IPR013785">
    <property type="entry name" value="Aldolase_TIM"/>
</dbReference>